<evidence type="ECO:0000313" key="3">
    <source>
        <dbReference type="EMBL" id="CEL69343.1"/>
    </source>
</evidence>
<organism evidence="2 4">
    <name type="scientific">Neospora caninum (strain Liverpool)</name>
    <dbReference type="NCBI Taxonomy" id="572307"/>
    <lineage>
        <taxon>Eukaryota</taxon>
        <taxon>Sar</taxon>
        <taxon>Alveolata</taxon>
        <taxon>Apicomplexa</taxon>
        <taxon>Conoidasida</taxon>
        <taxon>Coccidia</taxon>
        <taxon>Eucoccidiorida</taxon>
        <taxon>Eimeriorina</taxon>
        <taxon>Sarcocystidae</taxon>
        <taxon>Neospora</taxon>
    </lineage>
</organism>
<feature type="region of interest" description="Disordered" evidence="1">
    <location>
        <begin position="197"/>
        <end position="232"/>
    </location>
</feature>
<reference evidence="3" key="4">
    <citation type="journal article" date="2015" name="PLoS ONE">
        <title>Comprehensive Evaluation of Toxoplasma gondii VEG and Neospora caninum LIV Genomes with Tachyzoite Stage Transcriptome and Proteome Defines Novel Transcript Features.</title>
        <authorList>
            <person name="Ramaprasad A."/>
            <person name="Mourier T."/>
            <person name="Naeem R."/>
            <person name="Malas T.B."/>
            <person name="Moussa E."/>
            <person name="Panigrahi A."/>
            <person name="Vermont S.J."/>
            <person name="Otto T.D."/>
            <person name="Wastling J."/>
            <person name="Pain A."/>
        </authorList>
    </citation>
    <scope>NUCLEOTIDE SEQUENCE</scope>
    <source>
        <strain evidence="3">Liverpool</strain>
    </source>
</reference>
<evidence type="ECO:0000313" key="4">
    <source>
        <dbReference type="Proteomes" id="UP000007494"/>
    </source>
</evidence>
<reference evidence="4" key="3">
    <citation type="journal article" date="2012" name="PLoS Pathog.">
        <title>Comparative genomics of the apicomplexan parasites Toxoplasma gondii and Neospora caninum: Coccidia differing in host range and transmission strategy.</title>
        <authorList>
            <person name="Reid A.J."/>
            <person name="Vermont S.J."/>
            <person name="Cotton J.A."/>
            <person name="Harris D."/>
            <person name="Hill-Cawthorne G.A."/>
            <person name="Konen-Waisman S."/>
            <person name="Latham S.M."/>
            <person name="Mourier T."/>
            <person name="Norton R."/>
            <person name="Quail M.A."/>
            <person name="Sanders M."/>
            <person name="Shanmugam D."/>
            <person name="Sohal A."/>
            <person name="Wasmuth J.D."/>
            <person name="Brunk B."/>
            <person name="Grigg M.E."/>
            <person name="Howard J.C."/>
            <person name="Parkinson J."/>
            <person name="Roos D.S."/>
            <person name="Trees A.J."/>
            <person name="Berriman M."/>
            <person name="Pain A."/>
            <person name="Wastling J.M."/>
        </authorList>
    </citation>
    <scope>NUCLEOTIDE SEQUENCE [LARGE SCALE GENOMIC DNA]</scope>
    <source>
        <strain evidence="4">Liverpool</strain>
    </source>
</reference>
<feature type="region of interest" description="Disordered" evidence="1">
    <location>
        <begin position="143"/>
        <end position="176"/>
    </location>
</feature>
<dbReference type="RefSeq" id="XP_003884657.1">
    <property type="nucleotide sequence ID" value="XM_003884608.1"/>
</dbReference>
<feature type="compositionally biased region" description="Basic and acidic residues" evidence="1">
    <location>
        <begin position="209"/>
        <end position="218"/>
    </location>
</feature>
<evidence type="ECO:0000313" key="2">
    <source>
        <dbReference type="EMBL" id="CBZ54627.1"/>
    </source>
</evidence>
<dbReference type="InParanoid" id="F0VKM6"/>
<reference evidence="2" key="1">
    <citation type="submission" date="2011-02" db="EMBL/GenBank/DDBJ databases">
        <authorList>
            <person name="Aslett M."/>
        </authorList>
    </citation>
    <scope>NUCLEOTIDE SEQUENCE</scope>
    <source>
        <strain evidence="2">Liverpool</strain>
    </source>
</reference>
<dbReference type="EMBL" id="FR823391">
    <property type="protein sequence ID" value="CBZ54627.1"/>
    <property type="molecule type" value="Genomic_DNA"/>
</dbReference>
<gene>
    <name evidence="3" type="ORF">BN1204_050550</name>
    <name evidence="2" type="ORF">NCLIV_050550</name>
</gene>
<name>F0VKM6_NEOCL</name>
<dbReference type="VEuPathDB" id="ToxoDB:NCLIV_050550"/>
<dbReference type="EMBL" id="LN714485">
    <property type="protein sequence ID" value="CEL69343.1"/>
    <property type="molecule type" value="Genomic_DNA"/>
</dbReference>
<protein>
    <submittedName>
        <fullName evidence="2">Uncharacterized protein</fullName>
    </submittedName>
</protein>
<feature type="region of interest" description="Disordered" evidence="1">
    <location>
        <begin position="466"/>
        <end position="493"/>
    </location>
</feature>
<accession>F0VKM6</accession>
<dbReference type="Proteomes" id="UP000007494">
    <property type="component" value="Chromosome X"/>
</dbReference>
<evidence type="ECO:0000256" key="1">
    <source>
        <dbReference type="SAM" id="MobiDB-lite"/>
    </source>
</evidence>
<sequence length="493" mass="52990">MSPPCCFPPPPGGAGRFSPRGENLAASVLPRAAPSFSRLIVVALFLSLLGSLPPLPFSPSPAPRDFARVSSSDSSSAVPFPSSSDPFALLGVSAAAEVWSGHPGVPPGLSATGIVVTEQFRTAADAAPPEDVDLTLSATATEESFSVDPTTDESLHAAVQRTKRTSPWKTPGKSVRMANTPAEKDLEEILRLIDMVSRQPPPTAPGAERSFRGREGTSRPRLSTGQPWVGGAFSRNMKLDTESGAEEHAEILNDPKTVERIRKAVRAAYRAALAEFEAQTPPAENPTAAVEQDDLTTVQREPRAGKIKGVRKLLSTKWKVVVLLVLALDLLRMWFLSRLYQTFEGPALHDTLSDVFPPGMRFTAQCVVNTLAMLTIVAIVADAQHLLNTVKMLWQDEIDSDHPLAMALRPPRQAAGKRGSQRVASVAEASAGKAGVEDPELGITEEEITQVLAKTLLLLRQVADVQASPRTHTERVSRRAQPGNWESPETDAL</sequence>
<dbReference type="GeneID" id="13446332"/>
<proteinExistence type="predicted"/>
<reference evidence="2" key="2">
    <citation type="submission" date="2011-03" db="EMBL/GenBank/DDBJ databases">
        <title>Comparative genomics and transcriptomics of Neospora caninum and Toxoplasma gondii.</title>
        <authorList>
            <person name="Reid A.J."/>
            <person name="Sohal A."/>
            <person name="Harris D."/>
            <person name="Quail M."/>
            <person name="Sanders M."/>
            <person name="Berriman M."/>
            <person name="Wastling J.M."/>
            <person name="Pain A."/>
        </authorList>
    </citation>
    <scope>NUCLEOTIDE SEQUENCE</scope>
    <source>
        <strain evidence="2">Liverpool</strain>
    </source>
</reference>
<dbReference type="AlphaFoldDB" id="F0VKM6"/>
<feature type="region of interest" description="Disordered" evidence="1">
    <location>
        <begin position="411"/>
        <end position="435"/>
    </location>
</feature>
<keyword evidence="4" id="KW-1185">Reference proteome</keyword>